<dbReference type="InterPro" id="IPR036249">
    <property type="entry name" value="Thioredoxin-like_sf"/>
</dbReference>
<dbReference type="Pfam" id="PF06764">
    <property type="entry name" value="DUF1223"/>
    <property type="match status" value="1"/>
</dbReference>
<keyword evidence="1" id="KW-0732">Signal</keyword>
<organism evidence="2 3">
    <name type="scientific">Marinibaculum pumilum</name>
    <dbReference type="NCBI Taxonomy" id="1766165"/>
    <lineage>
        <taxon>Bacteria</taxon>
        <taxon>Pseudomonadati</taxon>
        <taxon>Pseudomonadota</taxon>
        <taxon>Alphaproteobacteria</taxon>
        <taxon>Rhodospirillales</taxon>
        <taxon>Rhodospirillaceae</taxon>
        <taxon>Marinibaculum</taxon>
    </lineage>
</organism>
<dbReference type="Proteomes" id="UP001595528">
    <property type="component" value="Unassembled WGS sequence"/>
</dbReference>
<dbReference type="EMBL" id="JBHRTR010000020">
    <property type="protein sequence ID" value="MFC3227144.1"/>
    <property type="molecule type" value="Genomic_DNA"/>
</dbReference>
<reference evidence="3" key="1">
    <citation type="journal article" date="2019" name="Int. J. Syst. Evol. Microbiol.">
        <title>The Global Catalogue of Microorganisms (GCM) 10K type strain sequencing project: providing services to taxonomists for standard genome sequencing and annotation.</title>
        <authorList>
            <consortium name="The Broad Institute Genomics Platform"/>
            <consortium name="The Broad Institute Genome Sequencing Center for Infectious Disease"/>
            <person name="Wu L."/>
            <person name="Ma J."/>
        </authorList>
    </citation>
    <scope>NUCLEOTIDE SEQUENCE [LARGE SCALE GENOMIC DNA]</scope>
    <source>
        <strain evidence="3">KCTC 42964</strain>
    </source>
</reference>
<comment type="caution">
    <text evidence="2">The sequence shown here is derived from an EMBL/GenBank/DDBJ whole genome shotgun (WGS) entry which is preliminary data.</text>
</comment>
<gene>
    <name evidence="2" type="ORF">ACFOGJ_07890</name>
</gene>
<feature type="chain" id="PRO_5047027766" evidence="1">
    <location>
        <begin position="31"/>
        <end position="267"/>
    </location>
</feature>
<evidence type="ECO:0000256" key="1">
    <source>
        <dbReference type="SAM" id="SignalP"/>
    </source>
</evidence>
<proteinExistence type="predicted"/>
<evidence type="ECO:0000313" key="2">
    <source>
        <dbReference type="EMBL" id="MFC3227144.1"/>
    </source>
</evidence>
<dbReference type="PANTHER" id="PTHR36057:SF1">
    <property type="entry name" value="LIPOPROTEIN LIPID ATTACHMENT SITE-LIKE PROTEIN, PUTATIVE (DUF1223)-RELATED"/>
    <property type="match status" value="1"/>
</dbReference>
<feature type="signal peptide" evidence="1">
    <location>
        <begin position="1"/>
        <end position="30"/>
    </location>
</feature>
<dbReference type="SUPFAM" id="SSF52833">
    <property type="entry name" value="Thioredoxin-like"/>
    <property type="match status" value="1"/>
</dbReference>
<evidence type="ECO:0000313" key="3">
    <source>
        <dbReference type="Proteomes" id="UP001595528"/>
    </source>
</evidence>
<dbReference type="RefSeq" id="WP_379899307.1">
    <property type="nucleotide sequence ID" value="NZ_JBHRTR010000020.1"/>
</dbReference>
<dbReference type="PANTHER" id="PTHR36057">
    <property type="match status" value="1"/>
</dbReference>
<protein>
    <submittedName>
        <fullName evidence="2">DUF1223 domain-containing protein</fullName>
    </submittedName>
</protein>
<keyword evidence="3" id="KW-1185">Reference proteome</keyword>
<sequence length="267" mass="28253">MMKLNGIAAAGVALAALVTAALLPVAPAAAGAGQPKDVMHPCPVLVELYTSQGCNTCPPADVLLEQLDAREDVIGIAFHVDYWDYLGWKDSFALDSNAPRQRAYAKAMEQSYVYTPQAVVDGLGHFNGSDKRAIDRAIDDAKMMATVALKTTWDGRDRIHVDLPESGSQTVGPGLARGAAIWLAGVDGAREVPIARGENAGKTLRYSNIVRSMERLGEWDGMAARVTIDAGALRAAGREKAVVMVQAPDMGRIIGAAEIRLDSAPGS</sequence>
<name>A0ABV7KYD2_9PROT</name>
<dbReference type="InterPro" id="IPR010634">
    <property type="entry name" value="DUF1223"/>
</dbReference>
<accession>A0ABV7KYD2</accession>